<protein>
    <recommendedName>
        <fullName evidence="4">Tfp pilus assembly protein PilW</fullName>
    </recommendedName>
</protein>
<dbReference type="InterPro" id="IPR012902">
    <property type="entry name" value="N_methyl_site"/>
</dbReference>
<keyword evidence="3" id="KW-1185">Reference proteome</keyword>
<sequence length="247" mass="28724">MKKQGGMSLSEVLISLFLASVIMTTLIQFYLESKHQYLEIEKILESDFDVQWVGDLLSDSIRRAGFTPCLGLDQLNVIDHRNYQNNIHALKVENHPSQFIQVSRMKESFAKLIKIESPTTLLVQHLVALNEKRPLLIADCNHAEIHELMGINQQANETRIILKKPLIYFYETSAYVGEFLEERWFIKKNAKRQNTLYYQWVQTEEVTSLVHSLSIKKQFIQNKQFLEVTLGLEDDKTHKIMITVRGS</sequence>
<dbReference type="Pfam" id="PF07963">
    <property type="entry name" value="N_methyl"/>
    <property type="match status" value="1"/>
</dbReference>
<evidence type="ECO:0000313" key="3">
    <source>
        <dbReference type="Proteomes" id="UP000054703"/>
    </source>
</evidence>
<dbReference type="OrthoDB" id="5652980at2"/>
<reference evidence="2 3" key="1">
    <citation type="submission" date="2015-11" db="EMBL/GenBank/DDBJ databases">
        <title>Genomic analysis of 38 Legionella species identifies large and diverse effector repertoires.</title>
        <authorList>
            <person name="Burstein D."/>
            <person name="Amaro F."/>
            <person name="Zusman T."/>
            <person name="Lifshitz Z."/>
            <person name="Cohen O."/>
            <person name="Gilbert J.A."/>
            <person name="Pupko T."/>
            <person name="Shuman H.A."/>
            <person name="Segal G."/>
        </authorList>
    </citation>
    <scope>NUCLEOTIDE SEQUENCE [LARGE SCALE GENOMIC DNA]</scope>
    <source>
        <strain evidence="2 3">SC-63-C7</strain>
    </source>
</reference>
<keyword evidence="1" id="KW-0472">Membrane</keyword>
<dbReference type="RefSeq" id="WP_058516055.1">
    <property type="nucleotide sequence ID" value="NZ_CAAAIH010000008.1"/>
</dbReference>
<organism evidence="2 3">
    <name type="scientific">Legionella santicrucis</name>
    <dbReference type="NCBI Taxonomy" id="45074"/>
    <lineage>
        <taxon>Bacteria</taxon>
        <taxon>Pseudomonadati</taxon>
        <taxon>Pseudomonadota</taxon>
        <taxon>Gammaproteobacteria</taxon>
        <taxon>Legionellales</taxon>
        <taxon>Legionellaceae</taxon>
        <taxon>Legionella</taxon>
    </lineage>
</organism>
<evidence type="ECO:0008006" key="4">
    <source>
        <dbReference type="Google" id="ProtNLM"/>
    </source>
</evidence>
<evidence type="ECO:0000256" key="1">
    <source>
        <dbReference type="SAM" id="Phobius"/>
    </source>
</evidence>
<dbReference type="STRING" id="45074.Lsan_4197"/>
<comment type="caution">
    <text evidence="2">The sequence shown here is derived from an EMBL/GenBank/DDBJ whole genome shotgun (WGS) entry which is preliminary data.</text>
</comment>
<dbReference type="Proteomes" id="UP000054703">
    <property type="component" value="Unassembled WGS sequence"/>
</dbReference>
<name>A0A0W0YA49_9GAMM</name>
<keyword evidence="1" id="KW-0812">Transmembrane</keyword>
<evidence type="ECO:0000313" key="2">
    <source>
        <dbReference type="EMBL" id="KTD53787.1"/>
    </source>
</evidence>
<keyword evidence="1" id="KW-1133">Transmembrane helix</keyword>
<feature type="transmembrane region" description="Helical" evidence="1">
    <location>
        <begin position="12"/>
        <end position="31"/>
    </location>
</feature>
<dbReference type="PATRIC" id="fig|45074.5.peg.4512"/>
<dbReference type="EMBL" id="LNYU01000091">
    <property type="protein sequence ID" value="KTD53787.1"/>
    <property type="molecule type" value="Genomic_DNA"/>
</dbReference>
<dbReference type="AlphaFoldDB" id="A0A0W0YA49"/>
<proteinExistence type="predicted"/>
<gene>
    <name evidence="2" type="ORF">Lsan_4197</name>
</gene>
<accession>A0A0W0YA49</accession>